<keyword evidence="7" id="KW-1133">Transmembrane helix</keyword>
<name>A0A9W9FPD0_9EURO</name>
<dbReference type="SUPFAM" id="SSF57701">
    <property type="entry name" value="Zn2/Cys6 DNA-binding domain"/>
    <property type="match status" value="1"/>
</dbReference>
<dbReference type="Proteomes" id="UP001149074">
    <property type="component" value="Unassembled WGS sequence"/>
</dbReference>
<gene>
    <name evidence="9" type="ORF">N7532_004446</name>
</gene>
<dbReference type="Pfam" id="PF00172">
    <property type="entry name" value="Zn_clus"/>
    <property type="match status" value="1"/>
</dbReference>
<keyword evidence="3" id="KW-0238">DNA-binding</keyword>
<dbReference type="GO" id="GO:0008270">
    <property type="term" value="F:zinc ion binding"/>
    <property type="evidence" value="ECO:0007669"/>
    <property type="project" value="InterPro"/>
</dbReference>
<dbReference type="InterPro" id="IPR007219">
    <property type="entry name" value="XnlR_reg_dom"/>
</dbReference>
<evidence type="ECO:0000313" key="10">
    <source>
        <dbReference type="Proteomes" id="UP001149074"/>
    </source>
</evidence>
<feature type="region of interest" description="Disordered" evidence="6">
    <location>
        <begin position="84"/>
        <end position="106"/>
    </location>
</feature>
<evidence type="ECO:0000256" key="5">
    <source>
        <dbReference type="ARBA" id="ARBA00023242"/>
    </source>
</evidence>
<dbReference type="GO" id="GO:0000981">
    <property type="term" value="F:DNA-binding transcription factor activity, RNA polymerase II-specific"/>
    <property type="evidence" value="ECO:0007669"/>
    <property type="project" value="InterPro"/>
</dbReference>
<sequence length="634" mass="71077">MDPTAPRGKTPSQSKSSKVKSACDLCRLRKIRCDRATPACETCTLAFLPCTFTPPSTQNRKGLRQELVDSQARIQQLEDSLAALQKSAQSTPGRSDEPTGGIISAPALLSSSTSPASHSLVPCDSVPIGLVTDTHCLDTALASFKWHMAYCGLGKSLSTTRAAFYSSIYQRTGYTFDLDDFLNELAQPLIAQGLEGARRSKTVKWPPLSLVQQCVKYYAKCGLYTLFPFADSAALQVLVNADVLNRPETSRAANRACLAAFTANITQMHRHDPQFRDTDPDAYAHAALTLLPAMLTEPPDLRTLEAIMMLKFIAHTLQAIFICPLGQPQYAEMLLGMAVQVLYNLGGHKVRPQQNNHLRVMFWIVYGMDREFATRKSQPPLINDAECDLDLPAAYARKPSEHHIFWRPLSSIKELLYPSDLRLSLIKSRIHKLLYSVQSQEYSEAKRLQHIRELDHQLSDLKAEYPVECRPDAFATESAPDYLFHDLSIRGVSVHLEYYYCLGKIHGASNTAQIPSSKSLSPLPSSSEICYEAARSTLIYLGRVRHYINYHTFWIHAQFVLTAVLTLFRFLITLPTAPTFTRDIQILEQTASIFAPARQTDEDGNFFPPFHFTHELIMKFAYLAKQAHIKAIEE</sequence>
<evidence type="ECO:0000256" key="2">
    <source>
        <dbReference type="ARBA" id="ARBA00023015"/>
    </source>
</evidence>
<dbReference type="InterPro" id="IPR001138">
    <property type="entry name" value="Zn2Cys6_DnaBD"/>
</dbReference>
<dbReference type="PANTHER" id="PTHR46910:SF20">
    <property type="entry name" value="ZN(II)2CYS6 TRANSCRIPTION FACTOR (EUROFUNG)-RELATED"/>
    <property type="match status" value="1"/>
</dbReference>
<dbReference type="Pfam" id="PF04082">
    <property type="entry name" value="Fungal_trans"/>
    <property type="match status" value="1"/>
</dbReference>
<dbReference type="CDD" id="cd00067">
    <property type="entry name" value="GAL4"/>
    <property type="match status" value="1"/>
</dbReference>
<dbReference type="GeneID" id="81355919"/>
<reference evidence="9" key="1">
    <citation type="submission" date="2022-11" db="EMBL/GenBank/DDBJ databases">
        <authorList>
            <person name="Petersen C."/>
        </authorList>
    </citation>
    <scope>NUCLEOTIDE SEQUENCE</scope>
    <source>
        <strain evidence="9">IBT 30761</strain>
    </source>
</reference>
<evidence type="ECO:0000256" key="3">
    <source>
        <dbReference type="ARBA" id="ARBA00023125"/>
    </source>
</evidence>
<protein>
    <submittedName>
        <fullName evidence="9">Transcriptional regulator family: Fungal Specific TF</fullName>
    </submittedName>
</protein>
<dbReference type="InterPro" id="IPR036864">
    <property type="entry name" value="Zn2-C6_fun-type_DNA-bd_sf"/>
</dbReference>
<keyword evidence="4" id="KW-0804">Transcription</keyword>
<keyword evidence="5" id="KW-0539">Nucleus</keyword>
<feature type="domain" description="Zn(2)-C6 fungal-type" evidence="8">
    <location>
        <begin position="22"/>
        <end position="52"/>
    </location>
</feature>
<dbReference type="RefSeq" id="XP_056477297.1">
    <property type="nucleotide sequence ID" value="XM_056616940.1"/>
</dbReference>
<proteinExistence type="predicted"/>
<dbReference type="SMART" id="SM00066">
    <property type="entry name" value="GAL4"/>
    <property type="match status" value="1"/>
</dbReference>
<evidence type="ECO:0000313" key="9">
    <source>
        <dbReference type="EMBL" id="KAJ5103917.1"/>
    </source>
</evidence>
<evidence type="ECO:0000256" key="4">
    <source>
        <dbReference type="ARBA" id="ARBA00023163"/>
    </source>
</evidence>
<feature type="transmembrane region" description="Helical" evidence="7">
    <location>
        <begin position="553"/>
        <end position="572"/>
    </location>
</feature>
<organism evidence="9 10">
    <name type="scientific">Penicillium argentinense</name>
    <dbReference type="NCBI Taxonomy" id="1131581"/>
    <lineage>
        <taxon>Eukaryota</taxon>
        <taxon>Fungi</taxon>
        <taxon>Dikarya</taxon>
        <taxon>Ascomycota</taxon>
        <taxon>Pezizomycotina</taxon>
        <taxon>Eurotiomycetes</taxon>
        <taxon>Eurotiomycetidae</taxon>
        <taxon>Eurotiales</taxon>
        <taxon>Aspergillaceae</taxon>
        <taxon>Penicillium</taxon>
    </lineage>
</organism>
<dbReference type="PANTHER" id="PTHR46910">
    <property type="entry name" value="TRANSCRIPTION FACTOR PDR1"/>
    <property type="match status" value="1"/>
</dbReference>
<dbReference type="Gene3D" id="4.10.240.10">
    <property type="entry name" value="Zn(2)-C6 fungal-type DNA-binding domain"/>
    <property type="match status" value="1"/>
</dbReference>
<dbReference type="PROSITE" id="PS00463">
    <property type="entry name" value="ZN2_CY6_FUNGAL_1"/>
    <property type="match status" value="1"/>
</dbReference>
<dbReference type="OrthoDB" id="4116913at2759"/>
<dbReference type="EMBL" id="JAPQKI010000004">
    <property type="protein sequence ID" value="KAJ5103917.1"/>
    <property type="molecule type" value="Genomic_DNA"/>
</dbReference>
<evidence type="ECO:0000259" key="8">
    <source>
        <dbReference type="PROSITE" id="PS50048"/>
    </source>
</evidence>
<dbReference type="CDD" id="cd12148">
    <property type="entry name" value="fungal_TF_MHR"/>
    <property type="match status" value="1"/>
</dbReference>
<evidence type="ECO:0000256" key="1">
    <source>
        <dbReference type="ARBA" id="ARBA00022723"/>
    </source>
</evidence>
<accession>A0A9W9FPD0</accession>
<reference evidence="9" key="2">
    <citation type="journal article" date="2023" name="IMA Fungus">
        <title>Comparative genomic study of the Penicillium genus elucidates a diverse pangenome and 15 lateral gene transfer events.</title>
        <authorList>
            <person name="Petersen C."/>
            <person name="Sorensen T."/>
            <person name="Nielsen M.R."/>
            <person name="Sondergaard T.E."/>
            <person name="Sorensen J.L."/>
            <person name="Fitzpatrick D.A."/>
            <person name="Frisvad J.C."/>
            <person name="Nielsen K.L."/>
        </authorList>
    </citation>
    <scope>NUCLEOTIDE SEQUENCE</scope>
    <source>
        <strain evidence="9">IBT 30761</strain>
    </source>
</reference>
<dbReference type="GO" id="GO:0006351">
    <property type="term" value="P:DNA-templated transcription"/>
    <property type="evidence" value="ECO:0007669"/>
    <property type="project" value="InterPro"/>
</dbReference>
<dbReference type="InterPro" id="IPR050987">
    <property type="entry name" value="AtrR-like"/>
</dbReference>
<comment type="caution">
    <text evidence="9">The sequence shown here is derived from an EMBL/GenBank/DDBJ whole genome shotgun (WGS) entry which is preliminary data.</text>
</comment>
<keyword evidence="7" id="KW-0472">Membrane</keyword>
<evidence type="ECO:0000256" key="6">
    <source>
        <dbReference type="SAM" id="MobiDB-lite"/>
    </source>
</evidence>
<keyword evidence="2" id="KW-0805">Transcription regulation</keyword>
<dbReference type="PROSITE" id="PS50048">
    <property type="entry name" value="ZN2_CY6_FUNGAL_2"/>
    <property type="match status" value="1"/>
</dbReference>
<keyword evidence="1" id="KW-0479">Metal-binding</keyword>
<keyword evidence="7" id="KW-0812">Transmembrane</keyword>
<dbReference type="AlphaFoldDB" id="A0A9W9FPD0"/>
<evidence type="ECO:0000256" key="7">
    <source>
        <dbReference type="SAM" id="Phobius"/>
    </source>
</evidence>
<dbReference type="SMART" id="SM00906">
    <property type="entry name" value="Fungal_trans"/>
    <property type="match status" value="1"/>
</dbReference>
<dbReference type="GO" id="GO:0003677">
    <property type="term" value="F:DNA binding"/>
    <property type="evidence" value="ECO:0007669"/>
    <property type="project" value="UniProtKB-KW"/>
</dbReference>
<keyword evidence="10" id="KW-1185">Reference proteome</keyword>